<accession>A0A178ILY3</accession>
<evidence type="ECO:0000313" key="2">
    <source>
        <dbReference type="EMBL" id="OAM90033.1"/>
    </source>
</evidence>
<feature type="transmembrane region" description="Helical" evidence="1">
    <location>
        <begin position="46"/>
        <end position="65"/>
    </location>
</feature>
<keyword evidence="4" id="KW-1185">Reference proteome</keyword>
<evidence type="ECO:0000256" key="1">
    <source>
        <dbReference type="SAM" id="Phobius"/>
    </source>
</evidence>
<keyword evidence="1" id="KW-1133">Transmembrane helix</keyword>
<evidence type="ECO:0000313" key="3">
    <source>
        <dbReference type="EMBL" id="OAM90870.1"/>
    </source>
</evidence>
<name>A0A178ILY3_9BACT</name>
<dbReference type="EMBL" id="LRRQ01000075">
    <property type="protein sequence ID" value="OAM90033.1"/>
    <property type="molecule type" value="Genomic_DNA"/>
</dbReference>
<proteinExistence type="predicted"/>
<gene>
    <name evidence="3" type="ORF">AW736_05735</name>
    <name evidence="2" type="ORF">AW736_09585</name>
</gene>
<organism evidence="3 4">
    <name type="scientific">Termitidicoccus mucosus</name>
    <dbReference type="NCBI Taxonomy" id="1184151"/>
    <lineage>
        <taxon>Bacteria</taxon>
        <taxon>Pseudomonadati</taxon>
        <taxon>Verrucomicrobiota</taxon>
        <taxon>Opitutia</taxon>
        <taxon>Opitutales</taxon>
        <taxon>Opitutaceae</taxon>
        <taxon>Termitidicoccus</taxon>
    </lineage>
</organism>
<dbReference type="STRING" id="1184151.AW736_05735"/>
<dbReference type="Proteomes" id="UP000078486">
    <property type="component" value="Unassembled WGS sequence"/>
</dbReference>
<evidence type="ECO:0000313" key="4">
    <source>
        <dbReference type="Proteomes" id="UP000078486"/>
    </source>
</evidence>
<dbReference type="RefSeq" id="WP_068769255.1">
    <property type="nucleotide sequence ID" value="NZ_CP109796.1"/>
</dbReference>
<sequence length="74" mass="7792">MKPATLILLLVAVFLTATLVTAFGLTFFGPTDAAPSSALARFAHNALHYGWAAGVTVTVVFLFTLKKSRKGNAP</sequence>
<dbReference type="EMBL" id="LRRQ01000045">
    <property type="protein sequence ID" value="OAM90870.1"/>
    <property type="molecule type" value="Genomic_DNA"/>
</dbReference>
<keyword evidence="1" id="KW-0472">Membrane</keyword>
<keyword evidence="1" id="KW-0812">Transmembrane</keyword>
<protein>
    <submittedName>
        <fullName evidence="3">Uncharacterized protein</fullName>
    </submittedName>
</protein>
<comment type="caution">
    <text evidence="3">The sequence shown here is derived from an EMBL/GenBank/DDBJ whole genome shotgun (WGS) entry which is preliminary data.</text>
</comment>
<dbReference type="AlphaFoldDB" id="A0A178ILY3"/>
<reference evidence="3 4" key="1">
    <citation type="submission" date="2016-01" db="EMBL/GenBank/DDBJ databases">
        <title>High potential of lignocellulose degradation of a new Verrucomicrobia species.</title>
        <authorList>
            <person name="Wang Y."/>
            <person name="Shi Y."/>
            <person name="Qiu Z."/>
            <person name="Liu S."/>
            <person name="Yang H."/>
        </authorList>
    </citation>
    <scope>NUCLEOTIDE SEQUENCE [LARGE SCALE GENOMIC DNA]</scope>
    <source>
        <strain evidence="3 4">TSB47</strain>
    </source>
</reference>